<reference evidence="1" key="1">
    <citation type="journal article" date="2014" name="Front. Microbiol.">
        <title>High frequency of phylogenetically diverse reductive dehalogenase-homologous genes in deep subseafloor sedimentary metagenomes.</title>
        <authorList>
            <person name="Kawai M."/>
            <person name="Futagami T."/>
            <person name="Toyoda A."/>
            <person name="Takaki Y."/>
            <person name="Nishi S."/>
            <person name="Hori S."/>
            <person name="Arai W."/>
            <person name="Tsubouchi T."/>
            <person name="Morono Y."/>
            <person name="Uchiyama I."/>
            <person name="Ito T."/>
            <person name="Fujiyama A."/>
            <person name="Inagaki F."/>
            <person name="Takami H."/>
        </authorList>
    </citation>
    <scope>NUCLEOTIDE SEQUENCE</scope>
    <source>
        <strain evidence="1">Expedition CK06-06</strain>
    </source>
</reference>
<dbReference type="AlphaFoldDB" id="X1DR78"/>
<organism evidence="1">
    <name type="scientific">marine sediment metagenome</name>
    <dbReference type="NCBI Taxonomy" id="412755"/>
    <lineage>
        <taxon>unclassified sequences</taxon>
        <taxon>metagenomes</taxon>
        <taxon>ecological metagenomes</taxon>
    </lineage>
</organism>
<gene>
    <name evidence="1" type="ORF">S03H2_04986</name>
</gene>
<evidence type="ECO:0000313" key="1">
    <source>
        <dbReference type="EMBL" id="GAH23491.1"/>
    </source>
</evidence>
<sequence length="44" mass="5333">MSNYYNSLKSQLEHILGDDVGYKRYREMDDIFANEIREVYKKSL</sequence>
<comment type="caution">
    <text evidence="1">The sequence shown here is derived from an EMBL/GenBank/DDBJ whole genome shotgun (WGS) entry which is preliminary data.</text>
</comment>
<protein>
    <submittedName>
        <fullName evidence="1">Uncharacterized protein</fullName>
    </submittedName>
</protein>
<accession>X1DR78</accession>
<name>X1DR78_9ZZZZ</name>
<proteinExistence type="predicted"/>
<dbReference type="EMBL" id="BARU01002037">
    <property type="protein sequence ID" value="GAH23491.1"/>
    <property type="molecule type" value="Genomic_DNA"/>
</dbReference>